<dbReference type="InterPro" id="IPR013083">
    <property type="entry name" value="Znf_RING/FYVE/PHD"/>
</dbReference>
<evidence type="ECO:0000256" key="4">
    <source>
        <dbReference type="PROSITE-ProRule" id="PRU00175"/>
    </source>
</evidence>
<dbReference type="InterPro" id="IPR001841">
    <property type="entry name" value="Znf_RING"/>
</dbReference>
<keyword evidence="2 4" id="KW-0863">Zinc-finger</keyword>
<dbReference type="EMBL" id="JACMSC010000013">
    <property type="protein sequence ID" value="KAG6493898.1"/>
    <property type="molecule type" value="Genomic_DNA"/>
</dbReference>
<evidence type="ECO:0000313" key="7">
    <source>
        <dbReference type="Proteomes" id="UP000734854"/>
    </source>
</evidence>
<evidence type="ECO:0000313" key="6">
    <source>
        <dbReference type="EMBL" id="KAG6493898.1"/>
    </source>
</evidence>
<evidence type="ECO:0000256" key="3">
    <source>
        <dbReference type="ARBA" id="ARBA00022833"/>
    </source>
</evidence>
<dbReference type="PANTHER" id="PTHR42647:SF12">
    <property type="entry name" value="BOI-RELATED E3 UBIQUITIN-PROTEIN LIGASE 2-RELATED"/>
    <property type="match status" value="1"/>
</dbReference>
<reference evidence="6 7" key="1">
    <citation type="submission" date="2020-08" db="EMBL/GenBank/DDBJ databases">
        <title>Plant Genome Project.</title>
        <authorList>
            <person name="Zhang R.-G."/>
        </authorList>
    </citation>
    <scope>NUCLEOTIDE SEQUENCE [LARGE SCALE GENOMIC DNA]</scope>
    <source>
        <tissue evidence="6">Rhizome</tissue>
    </source>
</reference>
<dbReference type="Proteomes" id="UP000734854">
    <property type="component" value="Unassembled WGS sequence"/>
</dbReference>
<dbReference type="AlphaFoldDB" id="A0A8J5FRV6"/>
<accession>A0A8J5FRV6</accession>
<keyword evidence="7" id="KW-1185">Reference proteome</keyword>
<keyword evidence="1" id="KW-0479">Metal-binding</keyword>
<evidence type="ECO:0000256" key="2">
    <source>
        <dbReference type="ARBA" id="ARBA00022771"/>
    </source>
</evidence>
<evidence type="ECO:0000256" key="1">
    <source>
        <dbReference type="ARBA" id="ARBA00022723"/>
    </source>
</evidence>
<dbReference type="GO" id="GO:0008270">
    <property type="term" value="F:zinc ion binding"/>
    <property type="evidence" value="ECO:0007669"/>
    <property type="project" value="UniProtKB-KW"/>
</dbReference>
<name>A0A8J5FRV6_ZINOF</name>
<comment type="caution">
    <text evidence="6">The sequence shown here is derived from an EMBL/GenBank/DDBJ whole genome shotgun (WGS) entry which is preliminary data.</text>
</comment>
<evidence type="ECO:0000259" key="5">
    <source>
        <dbReference type="PROSITE" id="PS50089"/>
    </source>
</evidence>
<dbReference type="PANTHER" id="PTHR42647">
    <property type="entry name" value="SBP (S-RIBONUCLEASE BINDING PROTEIN) FAMILY PROTEIN"/>
    <property type="match status" value="1"/>
</dbReference>
<proteinExistence type="predicted"/>
<gene>
    <name evidence="6" type="ORF">ZIOFF_048901</name>
</gene>
<protein>
    <recommendedName>
        <fullName evidence="5">RING-type domain-containing protein</fullName>
    </recommendedName>
</protein>
<dbReference type="GO" id="GO:0004842">
    <property type="term" value="F:ubiquitin-protein transferase activity"/>
    <property type="evidence" value="ECO:0007669"/>
    <property type="project" value="TreeGrafter"/>
</dbReference>
<feature type="domain" description="RING-type" evidence="5">
    <location>
        <begin position="310"/>
        <end position="345"/>
    </location>
</feature>
<keyword evidence="3" id="KW-0862">Zinc</keyword>
<dbReference type="GO" id="GO:0043067">
    <property type="term" value="P:regulation of programmed cell death"/>
    <property type="evidence" value="ECO:0007669"/>
    <property type="project" value="TreeGrafter"/>
</dbReference>
<dbReference type="Gene3D" id="3.30.40.10">
    <property type="entry name" value="Zinc/RING finger domain, C3HC4 (zinc finger)"/>
    <property type="match status" value="1"/>
</dbReference>
<organism evidence="6 7">
    <name type="scientific">Zingiber officinale</name>
    <name type="common">Ginger</name>
    <name type="synonym">Amomum zingiber</name>
    <dbReference type="NCBI Taxonomy" id="94328"/>
    <lineage>
        <taxon>Eukaryota</taxon>
        <taxon>Viridiplantae</taxon>
        <taxon>Streptophyta</taxon>
        <taxon>Embryophyta</taxon>
        <taxon>Tracheophyta</taxon>
        <taxon>Spermatophyta</taxon>
        <taxon>Magnoliopsida</taxon>
        <taxon>Liliopsida</taxon>
        <taxon>Zingiberales</taxon>
        <taxon>Zingiberaceae</taxon>
        <taxon>Zingiber</taxon>
    </lineage>
</organism>
<sequence>MNTSAQAKHVPISRNNYGAGWETKACRSVVARHLPYPGQQRACFGLLHVENLTPSFDAPFVQSMVPPWLSTYGTCQKLANVKISIPDLSVAVSSPTDSSFCREFVGGSRQDRSAVHDMQLGSAGGTLLPFAAPMAKTAAAASTSESGLTFNNLPEASRKRPRELSDNTLSFLGEDLSSLVQQQMFHVDRLILQHVEKVRMELVEKLKRFLRRILAAVEEGVSKRLKAKEEEMERVRYLNLALEERVRSLCVENQMWRELARSSEATAHALRANLEQALAAAAEAQPEAAADDAESCCEGGNPAEGRRLVCRSCGEREPAVLLLPCRHLCVCAACGPAAAACPVCHCCKTGSVLVNMSP</sequence>
<dbReference type="PROSITE" id="PS50089">
    <property type="entry name" value="ZF_RING_2"/>
    <property type="match status" value="1"/>
</dbReference>